<gene>
    <name evidence="5" type="ORF">SAMN05428642_102529</name>
</gene>
<dbReference type="PANTHER" id="PTHR21089:SF1">
    <property type="entry name" value="BIFUNCTIONAL 3-DEHYDROQUINATE DEHYDRATASE_SHIKIMATE DEHYDROGENASE, CHLOROPLASTIC"/>
    <property type="match status" value="1"/>
</dbReference>
<dbReference type="PANTHER" id="PTHR21089">
    <property type="entry name" value="SHIKIMATE DEHYDROGENASE"/>
    <property type="match status" value="1"/>
</dbReference>
<dbReference type="GO" id="GO:0050661">
    <property type="term" value="F:NADP binding"/>
    <property type="evidence" value="ECO:0007669"/>
    <property type="project" value="TreeGrafter"/>
</dbReference>
<evidence type="ECO:0000313" key="5">
    <source>
        <dbReference type="EMBL" id="SFZ92098.1"/>
    </source>
</evidence>
<dbReference type="GO" id="GO:0009073">
    <property type="term" value="P:aromatic amino acid family biosynthetic process"/>
    <property type="evidence" value="ECO:0007669"/>
    <property type="project" value="UniProtKB-KW"/>
</dbReference>
<organism evidence="5 6">
    <name type="scientific">Flaviramulus basaltis</name>
    <dbReference type="NCBI Taxonomy" id="369401"/>
    <lineage>
        <taxon>Bacteria</taxon>
        <taxon>Pseudomonadati</taxon>
        <taxon>Bacteroidota</taxon>
        <taxon>Flavobacteriia</taxon>
        <taxon>Flavobacteriales</taxon>
        <taxon>Flavobacteriaceae</taxon>
        <taxon>Flaviramulus</taxon>
    </lineage>
</organism>
<dbReference type="GO" id="GO:0004764">
    <property type="term" value="F:shikimate 3-dehydrogenase (NADP+) activity"/>
    <property type="evidence" value="ECO:0007669"/>
    <property type="project" value="InterPro"/>
</dbReference>
<evidence type="ECO:0000256" key="1">
    <source>
        <dbReference type="ARBA" id="ARBA00004871"/>
    </source>
</evidence>
<feature type="domain" description="Shikimate dehydrogenase substrate binding N-terminal" evidence="4">
    <location>
        <begin position="6"/>
        <end position="88"/>
    </location>
</feature>
<dbReference type="InterPro" id="IPR013708">
    <property type="entry name" value="Shikimate_DH-bd_N"/>
</dbReference>
<dbReference type="RefSeq" id="WP_072401486.1">
    <property type="nucleotide sequence ID" value="NZ_FPKV01000002.1"/>
</dbReference>
<dbReference type="Gene3D" id="3.40.50.720">
    <property type="entry name" value="NAD(P)-binding Rossmann-like Domain"/>
    <property type="match status" value="1"/>
</dbReference>
<dbReference type="GO" id="GO:0019632">
    <property type="term" value="P:shikimate metabolic process"/>
    <property type="evidence" value="ECO:0007669"/>
    <property type="project" value="TreeGrafter"/>
</dbReference>
<dbReference type="InterPro" id="IPR046346">
    <property type="entry name" value="Aminoacid_DH-like_N_sf"/>
</dbReference>
<evidence type="ECO:0000259" key="4">
    <source>
        <dbReference type="Pfam" id="PF08501"/>
    </source>
</evidence>
<dbReference type="STRING" id="369401.SAMN05428642_102529"/>
<dbReference type="InterPro" id="IPR022893">
    <property type="entry name" value="Shikimate_DH_fam"/>
</dbReference>
<name>A0A1K2IIJ4_9FLAO</name>
<reference evidence="5 6" key="1">
    <citation type="submission" date="2016-10" db="EMBL/GenBank/DDBJ databases">
        <authorList>
            <person name="de Groot N.N."/>
        </authorList>
    </citation>
    <scope>NUCLEOTIDE SEQUENCE [LARGE SCALE GENOMIC DNA]</scope>
    <source>
        <strain evidence="5 6">DSM 18180</strain>
    </source>
</reference>
<dbReference type="SUPFAM" id="SSF51735">
    <property type="entry name" value="NAD(P)-binding Rossmann-fold domains"/>
    <property type="match status" value="1"/>
</dbReference>
<evidence type="ECO:0000313" key="6">
    <source>
        <dbReference type="Proteomes" id="UP000182544"/>
    </source>
</evidence>
<keyword evidence="6" id="KW-1185">Reference proteome</keyword>
<dbReference type="Gene3D" id="3.40.50.10860">
    <property type="entry name" value="Leucine Dehydrogenase, chain A, domain 1"/>
    <property type="match status" value="1"/>
</dbReference>
<accession>A0A1K2IIJ4</accession>
<keyword evidence="3" id="KW-0028">Amino-acid biosynthesis</keyword>
<dbReference type="GO" id="GO:0005829">
    <property type="term" value="C:cytosol"/>
    <property type="evidence" value="ECO:0007669"/>
    <property type="project" value="TreeGrafter"/>
</dbReference>
<dbReference type="SUPFAM" id="SSF53223">
    <property type="entry name" value="Aminoacid dehydrogenase-like, N-terminal domain"/>
    <property type="match status" value="1"/>
</dbReference>
<proteinExistence type="predicted"/>
<evidence type="ECO:0000256" key="2">
    <source>
        <dbReference type="ARBA" id="ARBA00023002"/>
    </source>
</evidence>
<dbReference type="GO" id="GO:0009423">
    <property type="term" value="P:chorismate biosynthetic process"/>
    <property type="evidence" value="ECO:0007669"/>
    <property type="project" value="TreeGrafter"/>
</dbReference>
<dbReference type="InterPro" id="IPR036291">
    <property type="entry name" value="NAD(P)-bd_dom_sf"/>
</dbReference>
<evidence type="ECO:0000256" key="3">
    <source>
        <dbReference type="ARBA" id="ARBA00023141"/>
    </source>
</evidence>
<comment type="pathway">
    <text evidence="1">Metabolic intermediate biosynthesis; chorismate biosynthesis; chorismate from D-erythrose 4-phosphate and phosphoenolpyruvate: step 4/7.</text>
</comment>
<protein>
    <submittedName>
        <fullName evidence="5">Shikimate dehydrogenase</fullName>
    </submittedName>
</protein>
<keyword evidence="2" id="KW-0560">Oxidoreductase</keyword>
<dbReference type="OrthoDB" id="9792692at2"/>
<dbReference type="EMBL" id="FPKV01000002">
    <property type="protein sequence ID" value="SFZ92098.1"/>
    <property type="molecule type" value="Genomic_DNA"/>
</dbReference>
<dbReference type="Pfam" id="PF08501">
    <property type="entry name" value="Shikimate_dh_N"/>
    <property type="match status" value="1"/>
</dbReference>
<keyword evidence="3" id="KW-0057">Aromatic amino acid biosynthesis</keyword>
<dbReference type="Proteomes" id="UP000182544">
    <property type="component" value="Unassembled WGS sequence"/>
</dbReference>
<dbReference type="AlphaFoldDB" id="A0A1K2IIJ4"/>
<dbReference type="CDD" id="cd01065">
    <property type="entry name" value="NAD_bind_Shikimate_DH"/>
    <property type="match status" value="1"/>
</dbReference>
<sequence length="245" mass="27711">MNKLGLLGKNISYSFSKAYFKNKFDDENIKDTTYENFDIENIDLFPSIIKNTKDLKGLNVTIPYKEVVIPYLNKVNKKAKAIGAVNTIKITKKGNLIGYNTDCYGFKKSLKPYIKSHHKKALILGTGGASKAIAYSLKKMGISYKYVSRNPSKHVAFTYDKLSENDIKNHQIIINCTPLGTFPNVDDCPNIPYSAINNNHILFDLIYNPEETTFLKLGKKNQATTINGLNMLKLQAEKAWSIWNL</sequence>